<protein>
    <recommendedName>
        <fullName evidence="7">Glutamyl-Q tRNA(Asp) synthetase</fullName>
        <shortName evidence="7">Glu-Q-RSs</shortName>
        <ecNumber evidence="7">6.1.1.-</ecNumber>
    </recommendedName>
</protein>
<evidence type="ECO:0000259" key="9">
    <source>
        <dbReference type="Pfam" id="PF00749"/>
    </source>
</evidence>
<keyword evidence="3 7" id="KW-0547">Nucleotide-binding</keyword>
<keyword evidence="6 7" id="KW-0030">Aminoacyl-tRNA synthetase</keyword>
<evidence type="ECO:0000256" key="8">
    <source>
        <dbReference type="RuleBase" id="RU363037"/>
    </source>
</evidence>
<dbReference type="PANTHER" id="PTHR43311:SF1">
    <property type="entry name" value="GLUTAMYL-Q TRNA(ASP) SYNTHETASE"/>
    <property type="match status" value="1"/>
</dbReference>
<evidence type="ECO:0000256" key="6">
    <source>
        <dbReference type="ARBA" id="ARBA00023146"/>
    </source>
</evidence>
<feature type="binding site" evidence="7">
    <location>
        <begin position="18"/>
        <end position="22"/>
    </location>
    <ligand>
        <name>L-glutamate</name>
        <dbReference type="ChEBI" id="CHEBI:29985"/>
    </ligand>
</feature>
<dbReference type="Pfam" id="PF00749">
    <property type="entry name" value="tRNA-synt_1c"/>
    <property type="match status" value="1"/>
</dbReference>
<dbReference type="InterPro" id="IPR000924">
    <property type="entry name" value="Glu/Gln-tRNA-synth"/>
</dbReference>
<proteinExistence type="inferred from homology"/>
<dbReference type="InterPro" id="IPR020058">
    <property type="entry name" value="Glu/Gln-tRNA-synth_Ib_cat-dom"/>
</dbReference>
<feature type="binding site" evidence="7">
    <location>
        <position position="199"/>
    </location>
    <ligand>
        <name>L-glutamate</name>
        <dbReference type="ChEBI" id="CHEBI:29985"/>
    </ligand>
</feature>
<feature type="binding site" evidence="7">
    <location>
        <position position="181"/>
    </location>
    <ligand>
        <name>L-glutamate</name>
        <dbReference type="ChEBI" id="CHEBI:29985"/>
    </ligand>
</feature>
<dbReference type="GO" id="GO:0006400">
    <property type="term" value="P:tRNA modification"/>
    <property type="evidence" value="ECO:0007669"/>
    <property type="project" value="InterPro"/>
</dbReference>
<keyword evidence="4 7" id="KW-0862">Zinc</keyword>
<evidence type="ECO:0000256" key="7">
    <source>
        <dbReference type="HAMAP-Rule" id="MF_01428"/>
    </source>
</evidence>
<dbReference type="GO" id="GO:0004818">
    <property type="term" value="F:glutamate-tRNA ligase activity"/>
    <property type="evidence" value="ECO:0007669"/>
    <property type="project" value="TreeGrafter"/>
</dbReference>
<evidence type="ECO:0000256" key="2">
    <source>
        <dbReference type="ARBA" id="ARBA00022723"/>
    </source>
</evidence>
<evidence type="ECO:0000313" key="11">
    <source>
        <dbReference type="Proteomes" id="UP000244908"/>
    </source>
</evidence>
<feature type="binding site" evidence="7">
    <location>
        <position position="124"/>
    </location>
    <ligand>
        <name>Zn(2+)</name>
        <dbReference type="ChEBI" id="CHEBI:29105"/>
    </ligand>
</feature>
<keyword evidence="1 7" id="KW-0436">Ligase</keyword>
<dbReference type="Proteomes" id="UP000244908">
    <property type="component" value="Chromosome"/>
</dbReference>
<dbReference type="InterPro" id="IPR049940">
    <property type="entry name" value="GluQ/Sye"/>
</dbReference>
<evidence type="ECO:0000256" key="4">
    <source>
        <dbReference type="ARBA" id="ARBA00022833"/>
    </source>
</evidence>
<keyword evidence="8" id="KW-0648">Protein biosynthesis</keyword>
<evidence type="ECO:0000256" key="3">
    <source>
        <dbReference type="ARBA" id="ARBA00022741"/>
    </source>
</evidence>
<dbReference type="PRINTS" id="PR00987">
    <property type="entry name" value="TRNASYNTHGLU"/>
</dbReference>
<evidence type="ECO:0000256" key="5">
    <source>
        <dbReference type="ARBA" id="ARBA00022840"/>
    </source>
</evidence>
<keyword evidence="2 7" id="KW-0479">Metal-binding</keyword>
<dbReference type="GO" id="GO:0006424">
    <property type="term" value="P:glutamyl-tRNA aminoacylation"/>
    <property type="evidence" value="ECO:0007669"/>
    <property type="project" value="InterPro"/>
</dbReference>
<dbReference type="AlphaFoldDB" id="A0A2Y9U0V3"/>
<sequence>MIDSGRSTTIMTNRYVGRFAPSPSGDLHFGSLIAALGSFLQARSNHGDWLVRIEDIDPPREISGAASRILTTLERYGLHWDGEVLYQSQRSDDYRQILHQLYQQNRCYYCHCTRARIQQAGGFYDEHCRYSSLPPQDASLRLHVTQPVYQFYDRHLGTLVVEPAFASEDFIIHRKDGLFAYNLAVVVDDHFQGITEIVRGADLIQPTVRQIALHQQLGWKVPDYFHLPLALNNQGHKLSKQNHAPPLSLEHPLPILVEAMQFLGQSLPDDWQDASIEALLAWGIDHWDYRRVPATPELTTYFPFSNDSV</sequence>
<dbReference type="HAMAP" id="MF_01428">
    <property type="entry name" value="Glu_Q_tRNA_synth"/>
    <property type="match status" value="1"/>
</dbReference>
<feature type="binding site" evidence="7">
    <location>
        <position position="128"/>
    </location>
    <ligand>
        <name>Zn(2+)</name>
        <dbReference type="ChEBI" id="CHEBI:29105"/>
    </ligand>
</feature>
<dbReference type="InterPro" id="IPR014729">
    <property type="entry name" value="Rossmann-like_a/b/a_fold"/>
</dbReference>
<reference evidence="10 11" key="1">
    <citation type="journal article" date="2019" name="Int. J. Syst. Evol. Microbiol.">
        <title>Limnobaculum parvum gen. nov., sp. nov., isolated from a freshwater lake.</title>
        <authorList>
            <person name="Baek C."/>
            <person name="Shin S.K."/>
            <person name="Yi H."/>
        </authorList>
    </citation>
    <scope>NUCLEOTIDE SEQUENCE [LARGE SCALE GENOMIC DNA]</scope>
    <source>
        <strain evidence="10 11">HYN0051</strain>
    </source>
</reference>
<dbReference type="NCBIfam" id="NF004312">
    <property type="entry name" value="PRK05710.1-1"/>
    <property type="match status" value="1"/>
</dbReference>
<dbReference type="InterPro" id="IPR022380">
    <property type="entry name" value="Glu-Q_tRNA(Asp)_Synthase"/>
</dbReference>
<dbReference type="KEGG" id="lpv:HYN51_14130"/>
<comment type="similarity">
    <text evidence="7">Belongs to the class-I aminoacyl-tRNA synthetase family. GluQ subfamily.</text>
</comment>
<comment type="function">
    <text evidence="7">Catalyzes the tRNA-independent activation of glutamate in presence of ATP and the subsequent transfer of glutamate onto a tRNA(Asp). Glutamate is transferred on the 2-amino-5-(4,5-dihydroxy-2-cyclopenten-1-yl) moiety of the queuosine in the wobble position of the QUC anticodon.</text>
</comment>
<name>A0A2Y9U0V3_9GAMM</name>
<feature type="short sequence motif" description="'HIGH' region" evidence="7">
    <location>
        <begin position="21"/>
        <end position="31"/>
    </location>
</feature>
<feature type="binding site" evidence="7">
    <location>
        <position position="240"/>
    </location>
    <ligand>
        <name>ATP</name>
        <dbReference type="ChEBI" id="CHEBI:30616"/>
    </ligand>
</feature>
<feature type="short sequence motif" description="'KMSKS' region" evidence="7">
    <location>
        <begin position="237"/>
        <end position="241"/>
    </location>
</feature>
<dbReference type="NCBIfam" id="NF004314">
    <property type="entry name" value="PRK05710.1-3"/>
    <property type="match status" value="1"/>
</dbReference>
<dbReference type="GO" id="GO:0005524">
    <property type="term" value="F:ATP binding"/>
    <property type="evidence" value="ECO:0007669"/>
    <property type="project" value="UniProtKB-KW"/>
</dbReference>
<dbReference type="FunFam" id="3.40.50.620:FF:000093">
    <property type="entry name" value="Glutamyl-Q tRNA(Asp) synthetase"/>
    <property type="match status" value="1"/>
</dbReference>
<dbReference type="GO" id="GO:0005829">
    <property type="term" value="C:cytosol"/>
    <property type="evidence" value="ECO:0007669"/>
    <property type="project" value="TreeGrafter"/>
</dbReference>
<dbReference type="NCBIfam" id="TIGR03838">
    <property type="entry name" value="queuosine_YadB"/>
    <property type="match status" value="1"/>
</dbReference>
<dbReference type="GO" id="GO:0008270">
    <property type="term" value="F:zinc ion binding"/>
    <property type="evidence" value="ECO:0007669"/>
    <property type="project" value="UniProtKB-UniRule"/>
</dbReference>
<keyword evidence="5 7" id="KW-0067">ATP-binding</keyword>
<evidence type="ECO:0000313" key="10">
    <source>
        <dbReference type="EMBL" id="AWH89585.1"/>
    </source>
</evidence>
<dbReference type="EMBL" id="CP029185">
    <property type="protein sequence ID" value="AWH89585.1"/>
    <property type="molecule type" value="Genomic_DNA"/>
</dbReference>
<gene>
    <name evidence="7" type="primary">gluQ</name>
    <name evidence="10" type="ORF">HYN51_14130</name>
</gene>
<feature type="binding site" evidence="7">
    <location>
        <position position="112"/>
    </location>
    <ligand>
        <name>Zn(2+)</name>
        <dbReference type="ChEBI" id="CHEBI:29105"/>
    </ligand>
</feature>
<accession>A0A2Y9U0V3</accession>
<dbReference type="PANTHER" id="PTHR43311">
    <property type="entry name" value="GLUTAMATE--TRNA LIGASE"/>
    <property type="match status" value="1"/>
</dbReference>
<organism evidence="10 11">
    <name type="scientific">Limnobaculum parvum</name>
    <dbReference type="NCBI Taxonomy" id="2172103"/>
    <lineage>
        <taxon>Bacteria</taxon>
        <taxon>Pseudomonadati</taxon>
        <taxon>Pseudomonadota</taxon>
        <taxon>Gammaproteobacteria</taxon>
        <taxon>Enterobacterales</taxon>
        <taxon>Budviciaceae</taxon>
        <taxon>Limnobaculum</taxon>
    </lineage>
</organism>
<feature type="domain" description="Glutamyl/glutaminyl-tRNA synthetase class Ib catalytic" evidence="9">
    <location>
        <begin position="18"/>
        <end position="242"/>
    </location>
</feature>
<evidence type="ECO:0000256" key="1">
    <source>
        <dbReference type="ARBA" id="ARBA00022598"/>
    </source>
</evidence>
<dbReference type="OrthoDB" id="9807503at2"/>
<dbReference type="EC" id="6.1.1.-" evidence="7"/>
<dbReference type="RefSeq" id="WP_108901629.1">
    <property type="nucleotide sequence ID" value="NZ_CP029185.2"/>
</dbReference>
<feature type="binding site" evidence="7">
    <location>
        <position position="54"/>
    </location>
    <ligand>
        <name>L-glutamate</name>
        <dbReference type="ChEBI" id="CHEBI:29985"/>
    </ligand>
</feature>
<feature type="binding site" evidence="7">
    <location>
        <position position="110"/>
    </location>
    <ligand>
        <name>Zn(2+)</name>
        <dbReference type="ChEBI" id="CHEBI:29105"/>
    </ligand>
</feature>
<keyword evidence="11" id="KW-1185">Reference proteome</keyword>
<comment type="cofactor">
    <cofactor evidence="7">
        <name>Zn(2+)</name>
        <dbReference type="ChEBI" id="CHEBI:29105"/>
    </cofactor>
    <text evidence="7">Binds 1 zinc ion per subunit.</text>
</comment>
<dbReference type="Gene3D" id="3.40.50.620">
    <property type="entry name" value="HUPs"/>
    <property type="match status" value="1"/>
</dbReference>
<dbReference type="SUPFAM" id="SSF52374">
    <property type="entry name" value="Nucleotidylyl transferase"/>
    <property type="match status" value="1"/>
</dbReference>